<dbReference type="GO" id="GO:0005737">
    <property type="term" value="C:cytoplasm"/>
    <property type="evidence" value="ECO:0007669"/>
    <property type="project" value="TreeGrafter"/>
</dbReference>
<dbReference type="SMART" id="SM00404">
    <property type="entry name" value="PTPc_motif"/>
    <property type="match status" value="1"/>
</dbReference>
<name>A0A226NER3_CALSU</name>
<dbReference type="Gene3D" id="3.90.190.10">
    <property type="entry name" value="Protein tyrosine phosphatase superfamily"/>
    <property type="match status" value="1"/>
</dbReference>
<dbReference type="OrthoDB" id="165498at2759"/>
<organism evidence="5 6">
    <name type="scientific">Callipepla squamata</name>
    <name type="common">Scaled quail</name>
    <dbReference type="NCBI Taxonomy" id="9009"/>
    <lineage>
        <taxon>Eukaryota</taxon>
        <taxon>Metazoa</taxon>
        <taxon>Chordata</taxon>
        <taxon>Craniata</taxon>
        <taxon>Vertebrata</taxon>
        <taxon>Euteleostomi</taxon>
        <taxon>Archelosauria</taxon>
        <taxon>Archosauria</taxon>
        <taxon>Dinosauria</taxon>
        <taxon>Saurischia</taxon>
        <taxon>Theropoda</taxon>
        <taxon>Coelurosauria</taxon>
        <taxon>Aves</taxon>
        <taxon>Neognathae</taxon>
        <taxon>Galloanserae</taxon>
        <taxon>Galliformes</taxon>
        <taxon>Odontophoridae</taxon>
        <taxon>Callipepla</taxon>
    </lineage>
</organism>
<comment type="subcellular location">
    <subcellularLocation>
        <location evidence="1">Nucleus</location>
    </subcellularLocation>
</comment>
<evidence type="ECO:0000313" key="5">
    <source>
        <dbReference type="EMBL" id="OXB65977.1"/>
    </source>
</evidence>
<sequence length="324" mass="36853">MFDLDGRINNSLVLLPDPPLVTNEEISTLRAVSVLPGGKYCGTKLKAAIRVLRGLLEQGVPSKEIEPGEVLRSSENWHRLALEYFCCVGIADDTTRVPLGSEGGYINASFIRMPVGNEEFVYIACQGPLPTTVADFWQMVWEQNCTVIAMMTQEVEGEKIKCQRYWPDVLHKTTMITDRLRLALVRFQQLKGFIIRVLELEDIQTGEVRHVSHLNFTAWPDHDTPSQPDDLLTFISYMRHVHRSGPIVTHCSAGIGRSGTLICIDVVLGLISRDLDFDISDLVRTMRLQRHGMVQTEDQYIFCYQVVLYVLNHLQHEEERQIKS</sequence>
<comment type="caution">
    <text evidence="5">The sequence shown here is derived from an EMBL/GenBank/DDBJ whole genome shotgun (WGS) entry which is preliminary data.</text>
</comment>
<keyword evidence="6" id="KW-1185">Reference proteome</keyword>
<evidence type="ECO:0000256" key="2">
    <source>
        <dbReference type="ARBA" id="ARBA00023242"/>
    </source>
</evidence>
<dbReference type="InterPro" id="IPR052074">
    <property type="entry name" value="NonRcpt_TyrProt_Phosphatase"/>
</dbReference>
<evidence type="ECO:0000259" key="3">
    <source>
        <dbReference type="PROSITE" id="PS50055"/>
    </source>
</evidence>
<dbReference type="PRINTS" id="PR00700">
    <property type="entry name" value="PRTYPHPHTASE"/>
</dbReference>
<dbReference type="SMART" id="SM00194">
    <property type="entry name" value="PTPc"/>
    <property type="match status" value="1"/>
</dbReference>
<reference evidence="5 6" key="1">
    <citation type="submission" date="2016-07" db="EMBL/GenBank/DDBJ databases">
        <title>Disparate Historic Effective Population Sizes Predicted by Modern Levels of Genome Diversity for the Scaled Quail (Callipepla squamata) and the Northern Bobwhite (Colinus virginianus): Inferences from First and Second Generation Draft Genome Assemblies for Sympatric New World Quail.</title>
        <authorList>
            <person name="Oldeschulte D.L."/>
            <person name="Halley Y.A."/>
            <person name="Bhattarai E.K."/>
            <person name="Brashear W.A."/>
            <person name="Hill J."/>
            <person name="Metz R.P."/>
            <person name="Johnson C.D."/>
            <person name="Rollins D."/>
            <person name="Peterson M.J."/>
            <person name="Bickhart D.M."/>
            <person name="Decker J.E."/>
            <person name="Seabury C.M."/>
        </authorList>
    </citation>
    <scope>NUCLEOTIDE SEQUENCE [LARGE SCALE GENOMIC DNA]</scope>
    <source>
        <strain evidence="5 6">Texas</strain>
        <tissue evidence="5">Leg muscle</tissue>
    </source>
</reference>
<dbReference type="EMBL" id="MCFN01000076">
    <property type="protein sequence ID" value="OXB65977.1"/>
    <property type="molecule type" value="Genomic_DNA"/>
</dbReference>
<feature type="domain" description="Tyrosine specific protein phosphatases" evidence="4">
    <location>
        <begin position="232"/>
        <end position="301"/>
    </location>
</feature>
<dbReference type="PANTHER" id="PTHR46900:SF1">
    <property type="entry name" value="TYROSINE-PROTEIN PHOSPHATASE NON-RECEPTOR TYPE 13"/>
    <property type="match status" value="1"/>
</dbReference>
<evidence type="ECO:0000259" key="4">
    <source>
        <dbReference type="PROSITE" id="PS50056"/>
    </source>
</evidence>
<dbReference type="STRING" id="9009.A0A226NER3"/>
<dbReference type="InterPro" id="IPR000242">
    <property type="entry name" value="PTP_cat"/>
</dbReference>
<accession>A0A226NER3</accession>
<dbReference type="PROSITE" id="PS50055">
    <property type="entry name" value="TYR_PHOSPHATASE_PTP"/>
    <property type="match status" value="1"/>
</dbReference>
<dbReference type="SUPFAM" id="SSF52799">
    <property type="entry name" value="(Phosphotyrosine protein) phosphatases II"/>
    <property type="match status" value="1"/>
</dbReference>
<feature type="domain" description="Tyrosine-protein phosphatase" evidence="3">
    <location>
        <begin position="75"/>
        <end position="310"/>
    </location>
</feature>
<dbReference type="GO" id="GO:0004725">
    <property type="term" value="F:protein tyrosine phosphatase activity"/>
    <property type="evidence" value="ECO:0007669"/>
    <property type="project" value="InterPro"/>
</dbReference>
<proteinExistence type="predicted"/>
<dbReference type="PANTHER" id="PTHR46900">
    <property type="entry name" value="TYROSINE-PROTEIN PHOSPHATASE NON-RECEPTOR TYPE 13"/>
    <property type="match status" value="1"/>
</dbReference>
<evidence type="ECO:0000256" key="1">
    <source>
        <dbReference type="ARBA" id="ARBA00004123"/>
    </source>
</evidence>
<dbReference type="GO" id="GO:0005634">
    <property type="term" value="C:nucleus"/>
    <property type="evidence" value="ECO:0007669"/>
    <property type="project" value="UniProtKB-SubCell"/>
</dbReference>
<dbReference type="InterPro" id="IPR000387">
    <property type="entry name" value="Tyr_Pase_dom"/>
</dbReference>
<dbReference type="AlphaFoldDB" id="A0A226NER3"/>
<dbReference type="InterPro" id="IPR003595">
    <property type="entry name" value="Tyr_Pase_cat"/>
</dbReference>
<dbReference type="Proteomes" id="UP000198323">
    <property type="component" value="Unassembled WGS sequence"/>
</dbReference>
<dbReference type="PROSITE" id="PS50056">
    <property type="entry name" value="TYR_PHOSPHATASE_2"/>
    <property type="match status" value="1"/>
</dbReference>
<dbReference type="InterPro" id="IPR029021">
    <property type="entry name" value="Prot-tyrosine_phosphatase-like"/>
</dbReference>
<protein>
    <recommendedName>
        <fullName evidence="7">Protein-tyrosine-phosphatase</fullName>
    </recommendedName>
</protein>
<dbReference type="GO" id="GO:0036312">
    <property type="term" value="F:phosphatidylinositol 3-kinase regulatory subunit binding"/>
    <property type="evidence" value="ECO:0007669"/>
    <property type="project" value="TreeGrafter"/>
</dbReference>
<keyword evidence="2" id="KW-0539">Nucleus</keyword>
<gene>
    <name evidence="5" type="ORF">ASZ78_006632</name>
</gene>
<dbReference type="Pfam" id="PF00102">
    <property type="entry name" value="Y_phosphatase"/>
    <property type="match status" value="1"/>
</dbReference>
<evidence type="ECO:0008006" key="7">
    <source>
        <dbReference type="Google" id="ProtNLM"/>
    </source>
</evidence>
<evidence type="ECO:0000313" key="6">
    <source>
        <dbReference type="Proteomes" id="UP000198323"/>
    </source>
</evidence>